<organism evidence="2 3">
    <name type="scientific">Mucilaginibacter segetis</name>
    <dbReference type="NCBI Taxonomy" id="2793071"/>
    <lineage>
        <taxon>Bacteria</taxon>
        <taxon>Pseudomonadati</taxon>
        <taxon>Bacteroidota</taxon>
        <taxon>Sphingobacteriia</taxon>
        <taxon>Sphingobacteriales</taxon>
        <taxon>Sphingobacteriaceae</taxon>
        <taxon>Mucilaginibacter</taxon>
    </lineage>
</organism>
<comment type="caution">
    <text evidence="2">The sequence shown here is derived from an EMBL/GenBank/DDBJ whole genome shotgun (WGS) entry which is preliminary data.</text>
</comment>
<evidence type="ECO:0000313" key="2">
    <source>
        <dbReference type="EMBL" id="MBK0377801.1"/>
    </source>
</evidence>
<feature type="transmembrane region" description="Helical" evidence="1">
    <location>
        <begin position="94"/>
        <end position="120"/>
    </location>
</feature>
<dbReference type="Proteomes" id="UP000613193">
    <property type="component" value="Unassembled WGS sequence"/>
</dbReference>
<dbReference type="EMBL" id="JAEHFW010000001">
    <property type="protein sequence ID" value="MBK0377801.1"/>
    <property type="molecule type" value="Genomic_DNA"/>
</dbReference>
<accession>A0A934PRA3</accession>
<feature type="transmembrane region" description="Helical" evidence="1">
    <location>
        <begin position="69"/>
        <end position="88"/>
    </location>
</feature>
<dbReference type="RefSeq" id="WP_200063028.1">
    <property type="nucleotide sequence ID" value="NZ_JAEHFW010000001.1"/>
</dbReference>
<keyword evidence="1" id="KW-0812">Transmembrane</keyword>
<dbReference type="PANTHER" id="PTHR36974">
    <property type="entry name" value="MEMBRANE PROTEIN-RELATED"/>
    <property type="match status" value="1"/>
</dbReference>
<keyword evidence="1" id="KW-1133">Transmembrane helix</keyword>
<name>A0A934PRA3_9SPHI</name>
<keyword evidence="3" id="KW-1185">Reference proteome</keyword>
<keyword evidence="1" id="KW-0472">Membrane</keyword>
<evidence type="ECO:0000256" key="1">
    <source>
        <dbReference type="SAM" id="Phobius"/>
    </source>
</evidence>
<feature type="transmembrane region" description="Helical" evidence="1">
    <location>
        <begin position="7"/>
        <end position="25"/>
    </location>
</feature>
<dbReference type="PANTHER" id="PTHR36974:SF1">
    <property type="entry name" value="DOXX FAMILY MEMBRANE PROTEIN"/>
    <property type="match status" value="1"/>
</dbReference>
<sequence>MKILKKVSLIILIAGYIIAGINHFINPQSYYRIMPPYLPFPVLLNILAGLFEILFATGLAFFRTRKLAAYGIILMLAAFSPIHITMIADAPLKLGSLLVTPLLAWGRLLLQPVLMLWAWWHRE</sequence>
<feature type="transmembrane region" description="Helical" evidence="1">
    <location>
        <begin position="37"/>
        <end position="62"/>
    </location>
</feature>
<evidence type="ECO:0000313" key="3">
    <source>
        <dbReference type="Proteomes" id="UP000613193"/>
    </source>
</evidence>
<reference evidence="2" key="1">
    <citation type="submission" date="2020-12" db="EMBL/GenBank/DDBJ databases">
        <title>Bacterial novel species Mucilaginibacter sp. SD-g isolated from soil.</title>
        <authorList>
            <person name="Jung H.-Y."/>
        </authorList>
    </citation>
    <scope>NUCLEOTIDE SEQUENCE</scope>
    <source>
        <strain evidence="2">SD-g</strain>
    </source>
</reference>
<proteinExistence type="predicted"/>
<gene>
    <name evidence="2" type="ORF">I5M19_00670</name>
</gene>
<dbReference type="AlphaFoldDB" id="A0A934PRA3"/>
<protein>
    <submittedName>
        <fullName evidence="2">DoxX family protein</fullName>
    </submittedName>
</protein>